<dbReference type="EMBL" id="CALLCH030000001">
    <property type="protein sequence ID" value="CAI4210922.1"/>
    <property type="molecule type" value="Genomic_DNA"/>
</dbReference>
<organism evidence="2 3">
    <name type="scientific">Parascedosporium putredinis</name>
    <dbReference type="NCBI Taxonomy" id="1442378"/>
    <lineage>
        <taxon>Eukaryota</taxon>
        <taxon>Fungi</taxon>
        <taxon>Dikarya</taxon>
        <taxon>Ascomycota</taxon>
        <taxon>Pezizomycotina</taxon>
        <taxon>Sordariomycetes</taxon>
        <taxon>Hypocreomycetidae</taxon>
        <taxon>Microascales</taxon>
        <taxon>Microascaceae</taxon>
        <taxon>Parascedosporium</taxon>
    </lineage>
</organism>
<feature type="signal peptide" evidence="1">
    <location>
        <begin position="1"/>
        <end position="19"/>
    </location>
</feature>
<dbReference type="OrthoDB" id="3786236at2759"/>
<name>A0A9P1M643_9PEZI</name>
<dbReference type="Proteomes" id="UP000838763">
    <property type="component" value="Unassembled WGS sequence"/>
</dbReference>
<comment type="caution">
    <text evidence="2">The sequence shown here is derived from an EMBL/GenBank/DDBJ whole genome shotgun (WGS) entry which is preliminary data.</text>
</comment>
<accession>A0A9P1M643</accession>
<evidence type="ECO:0000313" key="3">
    <source>
        <dbReference type="Proteomes" id="UP000838763"/>
    </source>
</evidence>
<keyword evidence="1" id="KW-0732">Signal</keyword>
<keyword evidence="3" id="KW-1185">Reference proteome</keyword>
<evidence type="ECO:0000313" key="2">
    <source>
        <dbReference type="EMBL" id="CAI4210922.1"/>
    </source>
</evidence>
<sequence length="189" mass="19410">MSLVRTALLSLCAAATTSALKISSFTNSGPACPSGDSVTWNGSSTDPVFYLNDYSVSLDTRETVSCELHLVIDGGKAGEAVTVGEVSVWGRLGLASNGATTFYTSAFWSEDAGSPVTKKIESSTTSAFNGNVAIDANLGLSSPCIGSDGHVGILNLNFRVFSEGGKVTFGPQKAGSAVSEHIQLTSAKC</sequence>
<proteinExistence type="predicted"/>
<gene>
    <name evidence="2" type="ORF">PPNO1_LOCUS719</name>
</gene>
<feature type="chain" id="PRO_5040272097" description="Secreted protein" evidence="1">
    <location>
        <begin position="20"/>
        <end position="189"/>
    </location>
</feature>
<protein>
    <recommendedName>
        <fullName evidence="4">Secreted protein</fullName>
    </recommendedName>
</protein>
<dbReference type="AlphaFoldDB" id="A0A9P1M643"/>
<evidence type="ECO:0000256" key="1">
    <source>
        <dbReference type="SAM" id="SignalP"/>
    </source>
</evidence>
<evidence type="ECO:0008006" key="4">
    <source>
        <dbReference type="Google" id="ProtNLM"/>
    </source>
</evidence>
<dbReference type="Pfam" id="PF14273">
    <property type="entry name" value="DUF4360"/>
    <property type="match status" value="1"/>
</dbReference>
<reference evidence="2" key="1">
    <citation type="submission" date="2022-11" db="EMBL/GenBank/DDBJ databases">
        <authorList>
            <person name="Scott C."/>
            <person name="Bruce N."/>
        </authorList>
    </citation>
    <scope>NUCLEOTIDE SEQUENCE</scope>
</reference>
<dbReference type="InterPro" id="IPR025649">
    <property type="entry name" value="DUF4360"/>
</dbReference>